<proteinExistence type="predicted"/>
<gene>
    <name evidence="1" type="ORF">LCGC14_0723200</name>
</gene>
<reference evidence="1" key="1">
    <citation type="journal article" date="2015" name="Nature">
        <title>Complex archaea that bridge the gap between prokaryotes and eukaryotes.</title>
        <authorList>
            <person name="Spang A."/>
            <person name="Saw J.H."/>
            <person name="Jorgensen S.L."/>
            <person name="Zaremba-Niedzwiedzka K."/>
            <person name="Martijn J."/>
            <person name="Lind A.E."/>
            <person name="van Eijk R."/>
            <person name="Schleper C."/>
            <person name="Guy L."/>
            <person name="Ettema T.J."/>
        </authorList>
    </citation>
    <scope>NUCLEOTIDE SEQUENCE</scope>
</reference>
<protein>
    <submittedName>
        <fullName evidence="1">Uncharacterized protein</fullName>
    </submittedName>
</protein>
<name>A0A0F9QFZ4_9ZZZZ</name>
<sequence length="84" mass="9041">MLNISPVEALQLLEWSKFIKVGEDEIASCPVCESPQADGHKKGCWLAITLADASTAAEELFAGIKGVSERMAREIAEKIRGPQG</sequence>
<accession>A0A0F9QFZ4</accession>
<comment type="caution">
    <text evidence="1">The sequence shown here is derived from an EMBL/GenBank/DDBJ whole genome shotgun (WGS) entry which is preliminary data.</text>
</comment>
<evidence type="ECO:0000313" key="1">
    <source>
        <dbReference type="EMBL" id="KKN41449.1"/>
    </source>
</evidence>
<dbReference type="EMBL" id="LAZR01001646">
    <property type="protein sequence ID" value="KKN41449.1"/>
    <property type="molecule type" value="Genomic_DNA"/>
</dbReference>
<dbReference type="AlphaFoldDB" id="A0A0F9QFZ4"/>
<organism evidence="1">
    <name type="scientific">marine sediment metagenome</name>
    <dbReference type="NCBI Taxonomy" id="412755"/>
    <lineage>
        <taxon>unclassified sequences</taxon>
        <taxon>metagenomes</taxon>
        <taxon>ecological metagenomes</taxon>
    </lineage>
</organism>